<dbReference type="InterPro" id="IPR016188">
    <property type="entry name" value="PurM-like_N"/>
</dbReference>
<comment type="catalytic activity">
    <reaction evidence="9">
        <text>hydrogenselenide + ATP + H2O = selenophosphate + AMP + phosphate + 2 H(+)</text>
        <dbReference type="Rhea" id="RHEA:18737"/>
        <dbReference type="ChEBI" id="CHEBI:15377"/>
        <dbReference type="ChEBI" id="CHEBI:15378"/>
        <dbReference type="ChEBI" id="CHEBI:16144"/>
        <dbReference type="ChEBI" id="CHEBI:29317"/>
        <dbReference type="ChEBI" id="CHEBI:30616"/>
        <dbReference type="ChEBI" id="CHEBI:43474"/>
        <dbReference type="ChEBI" id="CHEBI:456215"/>
        <dbReference type="EC" id="2.7.9.3"/>
    </reaction>
</comment>
<dbReference type="PIRSF" id="PIRSF036407">
    <property type="entry name" value="Selenphspht_syn"/>
    <property type="match status" value="1"/>
</dbReference>
<dbReference type="GO" id="GO:0004756">
    <property type="term" value="F:selenide, water dikinase activity"/>
    <property type="evidence" value="ECO:0007669"/>
    <property type="project" value="UniProtKB-UniRule"/>
</dbReference>
<feature type="binding site" evidence="9">
    <location>
        <position position="87"/>
    </location>
    <ligand>
        <name>Mg(2+)</name>
        <dbReference type="ChEBI" id="CHEBI:18420"/>
    </ligand>
</feature>
<dbReference type="InterPro" id="IPR004536">
    <property type="entry name" value="SPS/SelD"/>
</dbReference>
<dbReference type="Gene3D" id="3.30.1330.10">
    <property type="entry name" value="PurM-like, N-terminal domain"/>
    <property type="match status" value="1"/>
</dbReference>
<accession>A0A7I7JN80</accession>
<dbReference type="HAMAP" id="MF_00625">
    <property type="entry name" value="SelD"/>
    <property type="match status" value="1"/>
</dbReference>
<feature type="binding site" description="in other chain" evidence="9">
    <location>
        <position position="87"/>
    </location>
    <ligand>
        <name>ATP</name>
        <dbReference type="ChEBI" id="CHEBI:30616"/>
        <note>ligand shared between dimeric partners</note>
    </ligand>
</feature>
<dbReference type="PANTHER" id="PTHR10256:SF0">
    <property type="entry name" value="INACTIVE SELENIDE, WATER DIKINASE-LIKE PROTEIN-RELATED"/>
    <property type="match status" value="1"/>
</dbReference>
<keyword evidence="3 9" id="KW-0479">Metal-binding</keyword>
<dbReference type="InterPro" id="IPR010918">
    <property type="entry name" value="PurM-like_C_dom"/>
</dbReference>
<feature type="site" description="Important for catalytic activity" evidence="9">
    <location>
        <position position="17"/>
    </location>
</feature>
<feature type="binding site" evidence="9">
    <location>
        <position position="220"/>
    </location>
    <ligand>
        <name>Mg(2+)</name>
        <dbReference type="ChEBI" id="CHEBI:18420"/>
    </ligand>
</feature>
<reference evidence="12 13" key="1">
    <citation type="journal article" date="2019" name="Emerg. Microbes Infect.">
        <title>Comprehensive subspecies identification of 175 nontuberculous mycobacteria species based on 7547 genomic profiles.</title>
        <authorList>
            <person name="Matsumoto Y."/>
            <person name="Kinjo T."/>
            <person name="Motooka D."/>
            <person name="Nabeya D."/>
            <person name="Jung N."/>
            <person name="Uechi K."/>
            <person name="Horii T."/>
            <person name="Iida T."/>
            <person name="Fujita J."/>
            <person name="Nakamura S."/>
        </authorList>
    </citation>
    <scope>NUCLEOTIDE SEQUENCE [LARGE SCALE GENOMIC DNA]</scope>
    <source>
        <strain evidence="12 13">JCM 6391</strain>
    </source>
</reference>
<dbReference type="EC" id="2.7.9.3" evidence="9"/>
<dbReference type="NCBIfam" id="NF002098">
    <property type="entry name" value="PRK00943.1"/>
    <property type="match status" value="1"/>
</dbReference>
<evidence type="ECO:0000259" key="10">
    <source>
        <dbReference type="Pfam" id="PF00586"/>
    </source>
</evidence>
<dbReference type="InterPro" id="IPR036676">
    <property type="entry name" value="PurM-like_C_sf"/>
</dbReference>
<dbReference type="Proteomes" id="UP000466997">
    <property type="component" value="Chromosome"/>
</dbReference>
<feature type="binding site" evidence="9">
    <location>
        <begin position="135"/>
        <end position="137"/>
    </location>
    <ligand>
        <name>ATP</name>
        <dbReference type="ChEBI" id="CHEBI:30616"/>
        <note>ligand shared between dimeric partners</note>
    </ligand>
</feature>
<keyword evidence="2 9" id="KW-0808">Transferase</keyword>
<gene>
    <name evidence="9 12" type="primary">selD</name>
    <name evidence="12" type="ORF">MNVM_15530</name>
</gene>
<dbReference type="KEGG" id="mnm:MNVM_15530"/>
<feature type="active site" evidence="9">
    <location>
        <position position="14"/>
    </location>
</feature>
<dbReference type="Pfam" id="PF00586">
    <property type="entry name" value="AIRS"/>
    <property type="match status" value="1"/>
</dbReference>
<evidence type="ECO:0000256" key="5">
    <source>
        <dbReference type="ARBA" id="ARBA00022777"/>
    </source>
</evidence>
<keyword evidence="13" id="KW-1185">Reference proteome</keyword>
<keyword evidence="6 9" id="KW-0067">ATP-binding</keyword>
<feature type="binding site" evidence="9">
    <location>
        <position position="47"/>
    </location>
    <ligand>
        <name>Mg(2+)</name>
        <dbReference type="ChEBI" id="CHEBI:18420"/>
    </ligand>
</feature>
<dbReference type="InterPro" id="IPR036921">
    <property type="entry name" value="PurM-like_N_sf"/>
</dbReference>
<comment type="function">
    <text evidence="9">Synthesizes selenophosphate from selenide and ATP.</text>
</comment>
<comment type="subunit">
    <text evidence="9">Homodimer.</text>
</comment>
<dbReference type="NCBIfam" id="TIGR00476">
    <property type="entry name" value="selD"/>
    <property type="match status" value="1"/>
</dbReference>
<dbReference type="GO" id="GO:0000287">
    <property type="term" value="F:magnesium ion binding"/>
    <property type="evidence" value="ECO:0007669"/>
    <property type="project" value="UniProtKB-UniRule"/>
</dbReference>
<evidence type="ECO:0000256" key="2">
    <source>
        <dbReference type="ARBA" id="ARBA00022679"/>
    </source>
</evidence>
<dbReference type="RefSeq" id="WP_193466097.1">
    <property type="nucleotide sequence ID" value="NZ_AP022562.1"/>
</dbReference>
<dbReference type="InterPro" id="IPR023061">
    <property type="entry name" value="SelD_I"/>
</dbReference>
<evidence type="ECO:0000313" key="13">
    <source>
        <dbReference type="Proteomes" id="UP000466997"/>
    </source>
</evidence>
<evidence type="ECO:0000256" key="7">
    <source>
        <dbReference type="ARBA" id="ARBA00022842"/>
    </source>
</evidence>
<evidence type="ECO:0000313" key="12">
    <source>
        <dbReference type="EMBL" id="BBX12472.1"/>
    </source>
</evidence>
<dbReference type="FunFam" id="3.30.1330.10:FF:000003">
    <property type="entry name" value="Selenide, water dikinase"/>
    <property type="match status" value="1"/>
</dbReference>
<dbReference type="Gene3D" id="3.90.650.10">
    <property type="entry name" value="PurM-like C-terminal domain"/>
    <property type="match status" value="1"/>
</dbReference>
<organism evidence="12 13">
    <name type="scientific">Mycobacterium novum</name>
    <dbReference type="NCBI Taxonomy" id="2492438"/>
    <lineage>
        <taxon>Bacteria</taxon>
        <taxon>Bacillati</taxon>
        <taxon>Actinomycetota</taxon>
        <taxon>Actinomycetes</taxon>
        <taxon>Mycobacteriales</taxon>
        <taxon>Mycobacteriaceae</taxon>
        <taxon>Mycobacterium</taxon>
    </lineage>
</organism>
<evidence type="ECO:0000256" key="8">
    <source>
        <dbReference type="ARBA" id="ARBA00023266"/>
    </source>
</evidence>
<keyword evidence="7 9" id="KW-0460">Magnesium</keyword>
<comment type="similarity">
    <text evidence="1 9">Belongs to the selenophosphate synthase 1 family. Class I subfamily.</text>
</comment>
<evidence type="ECO:0000256" key="4">
    <source>
        <dbReference type="ARBA" id="ARBA00022741"/>
    </source>
</evidence>
<dbReference type="CDD" id="cd02195">
    <property type="entry name" value="SelD"/>
    <property type="match status" value="1"/>
</dbReference>
<dbReference type="SUPFAM" id="SSF56042">
    <property type="entry name" value="PurM C-terminal domain-like"/>
    <property type="match status" value="1"/>
</dbReference>
<evidence type="ECO:0000256" key="3">
    <source>
        <dbReference type="ARBA" id="ARBA00022723"/>
    </source>
</evidence>
<evidence type="ECO:0000256" key="1">
    <source>
        <dbReference type="ARBA" id="ARBA00008026"/>
    </source>
</evidence>
<dbReference type="EMBL" id="AP022562">
    <property type="protein sequence ID" value="BBX12472.1"/>
    <property type="molecule type" value="Genomic_DNA"/>
</dbReference>
<feature type="domain" description="PurM-like N-terminal" evidence="10">
    <location>
        <begin position="45"/>
        <end position="153"/>
    </location>
</feature>
<protein>
    <recommendedName>
        <fullName evidence="9">Selenide, water dikinase</fullName>
        <ecNumber evidence="9">2.7.9.3</ecNumber>
    </recommendedName>
    <alternativeName>
        <fullName evidence="9">Selenium donor protein</fullName>
    </alternativeName>
    <alternativeName>
        <fullName evidence="9">Selenophosphate synthase</fullName>
    </alternativeName>
</protein>
<feature type="binding site" description="in other chain" evidence="9">
    <location>
        <position position="17"/>
    </location>
    <ligand>
        <name>ATP</name>
        <dbReference type="ChEBI" id="CHEBI:30616"/>
        <note>ligand shared between dimeric partners</note>
    </ligand>
</feature>
<dbReference type="GO" id="GO:0005524">
    <property type="term" value="F:ATP binding"/>
    <property type="evidence" value="ECO:0007669"/>
    <property type="project" value="UniProtKB-UniRule"/>
</dbReference>
<sequence>MTIRLTGYAHGGGCACKIPPGELEDAVRGLAGQAHDRVLVGLDDGDDAAAVLVRDDLAVLSTADFFTPVVDDAYDWGRIAAANALSDIYAMGGTPVVAINLVGWPRETLPMELMSEVLRGGLAVAQQAGCPVIGGHSIDDPEPKYGMAVTGVADPKKLLRNDSAVPGLPLTLTKPIGVGLLNNRHKRTGEVSVEAVELMTRLNRDAAREAVEAGVRAATDVTGFGLLGHLHKMCRASGVGAVIDRGAVPVIGGAVEALRDGFVSGGTQRNLDWVRPHLRPGPGITEDDLLLLADAQTSGGLLIAGELSGYPVIGHTVPGSGVEVR</sequence>
<keyword evidence="4 9" id="KW-0547">Nucleotide-binding</keyword>
<evidence type="ECO:0000259" key="11">
    <source>
        <dbReference type="Pfam" id="PF02769"/>
    </source>
</evidence>
<keyword evidence="5 9" id="KW-0418">Kinase</keyword>
<dbReference type="GO" id="GO:0016260">
    <property type="term" value="P:selenocysteine biosynthetic process"/>
    <property type="evidence" value="ECO:0007669"/>
    <property type="project" value="InterPro"/>
</dbReference>
<keyword evidence="8 9" id="KW-0711">Selenium</keyword>
<dbReference type="PANTHER" id="PTHR10256">
    <property type="entry name" value="SELENIDE, WATER DIKINASE"/>
    <property type="match status" value="1"/>
</dbReference>
<dbReference type="Pfam" id="PF02769">
    <property type="entry name" value="AIRS_C"/>
    <property type="match status" value="1"/>
</dbReference>
<feature type="binding site" description="in other chain" evidence="9">
    <location>
        <begin position="44"/>
        <end position="46"/>
    </location>
    <ligand>
        <name>ATP</name>
        <dbReference type="ChEBI" id="CHEBI:30616"/>
        <note>ligand shared between dimeric partners</note>
    </ligand>
</feature>
<proteinExistence type="inferred from homology"/>
<evidence type="ECO:0000256" key="6">
    <source>
        <dbReference type="ARBA" id="ARBA00022840"/>
    </source>
</evidence>
<dbReference type="GO" id="GO:0005737">
    <property type="term" value="C:cytoplasm"/>
    <property type="evidence" value="ECO:0007669"/>
    <property type="project" value="TreeGrafter"/>
</dbReference>
<name>A0A7I7JN80_9MYCO</name>
<feature type="domain" description="PurM-like C-terminal" evidence="11">
    <location>
        <begin position="167"/>
        <end position="252"/>
    </location>
</feature>
<feature type="binding site" description="in other chain" evidence="9">
    <location>
        <position position="64"/>
    </location>
    <ligand>
        <name>ATP</name>
        <dbReference type="ChEBI" id="CHEBI:30616"/>
        <note>ligand shared between dimeric partners</note>
    </ligand>
</feature>
<dbReference type="SUPFAM" id="SSF55326">
    <property type="entry name" value="PurM N-terminal domain-like"/>
    <property type="match status" value="1"/>
</dbReference>
<evidence type="ECO:0000256" key="9">
    <source>
        <dbReference type="HAMAP-Rule" id="MF_00625"/>
    </source>
</evidence>
<dbReference type="PROSITE" id="PS51257">
    <property type="entry name" value="PROKAR_LIPOPROTEIN"/>
    <property type="match status" value="1"/>
</dbReference>
<comment type="cofactor">
    <cofactor evidence="9">
        <name>Mg(2+)</name>
        <dbReference type="ChEBI" id="CHEBI:18420"/>
    </cofactor>
    <text evidence="9">Binds 1 Mg(2+) ion per monomer.</text>
</comment>
<dbReference type="AlphaFoldDB" id="A0A7I7JN80"/>